<comment type="caution">
    <text evidence="1">The sequence shown here is derived from an EMBL/GenBank/DDBJ whole genome shotgun (WGS) entry which is preliminary data.</text>
</comment>
<gene>
    <name evidence="1" type="ORF">DFP97_11095</name>
</gene>
<dbReference type="EMBL" id="QPJD01000010">
    <property type="protein sequence ID" value="RCW45507.1"/>
    <property type="molecule type" value="Genomic_DNA"/>
</dbReference>
<organism evidence="1 2">
    <name type="scientific">Paenibacillus prosopidis</name>
    <dbReference type="NCBI Taxonomy" id="630520"/>
    <lineage>
        <taxon>Bacteria</taxon>
        <taxon>Bacillati</taxon>
        <taxon>Bacillota</taxon>
        <taxon>Bacilli</taxon>
        <taxon>Bacillales</taxon>
        <taxon>Paenibacillaceae</taxon>
        <taxon>Paenibacillus</taxon>
    </lineage>
</organism>
<sequence length="94" mass="10932">MWIIKTEHKRDADGGTAALELETEDKRFDVNIRWDGCAEIHVYSITEENRDINDTFHTCDLKGFIDMLQSLNSVCQDYFGEGSYWEDTNDDEFG</sequence>
<evidence type="ECO:0000313" key="2">
    <source>
        <dbReference type="Proteomes" id="UP000252415"/>
    </source>
</evidence>
<dbReference type="Proteomes" id="UP000252415">
    <property type="component" value="Unassembled WGS sequence"/>
</dbReference>
<protein>
    <submittedName>
        <fullName evidence="1">Uncharacterized protein</fullName>
    </submittedName>
</protein>
<dbReference type="OrthoDB" id="2877606at2"/>
<accession>A0A368VW75</accession>
<evidence type="ECO:0000313" key="1">
    <source>
        <dbReference type="EMBL" id="RCW45507.1"/>
    </source>
</evidence>
<keyword evidence="2" id="KW-1185">Reference proteome</keyword>
<dbReference type="RefSeq" id="WP_114381354.1">
    <property type="nucleotide sequence ID" value="NZ_QPJD01000010.1"/>
</dbReference>
<name>A0A368VW75_9BACL</name>
<proteinExistence type="predicted"/>
<reference evidence="1 2" key="1">
    <citation type="submission" date="2018-07" db="EMBL/GenBank/DDBJ databases">
        <title>Genomic Encyclopedia of Type Strains, Phase III (KMG-III): the genomes of soil and plant-associated and newly described type strains.</title>
        <authorList>
            <person name="Whitman W."/>
        </authorList>
    </citation>
    <scope>NUCLEOTIDE SEQUENCE [LARGE SCALE GENOMIC DNA]</scope>
    <source>
        <strain evidence="1 2">CECT 7506</strain>
    </source>
</reference>
<dbReference type="AlphaFoldDB" id="A0A368VW75"/>